<evidence type="ECO:0000313" key="3">
    <source>
        <dbReference type="EMBL" id="MDY2586466.1"/>
    </source>
</evidence>
<evidence type="ECO:0000256" key="2">
    <source>
        <dbReference type="ARBA" id="ARBA00022679"/>
    </source>
</evidence>
<organism evidence="3 4">
    <name type="scientific">Winogradskyella aquimaris</name>
    <dbReference type="NCBI Taxonomy" id="864074"/>
    <lineage>
        <taxon>Bacteria</taxon>
        <taxon>Pseudomonadati</taxon>
        <taxon>Bacteroidota</taxon>
        <taxon>Flavobacteriia</taxon>
        <taxon>Flavobacteriales</taxon>
        <taxon>Flavobacteriaceae</taxon>
        <taxon>Winogradskyella</taxon>
    </lineage>
</organism>
<dbReference type="Proteomes" id="UP001285855">
    <property type="component" value="Unassembled WGS sequence"/>
</dbReference>
<name>A0ABU5EKI3_9FLAO</name>
<sequence>MSQPKHILAIRFSAMGDVAMTVPVLRALTDQYPNAKVTVVTRRFFKPIFEDIPNVEVFVADLNGKHKGVLGLYKLSRELRKLNFHTVADLHNVLRSKILKVFFFGKQFEQIDKGRIEKKALVSGESFRPLKSTHQRYADVFKGLGLSTDLAQPKFPKPRTLSKRILDLGINAKEKIVGIAPFAAHKSKMYPLDQMEAVISRLSKDYNIILFGGGQKEIEILNTLESNYNNVISVAGKLDFSEELALISNLDLMLSMDSGNGHLAAMFGVKVITIWGVTHPFAGFAPFNQPEDFQLTADRNRYPKIPTSIYGNKYPQDYEQATGSIPIETVVSKIKSILS</sequence>
<dbReference type="Gene3D" id="3.40.50.2000">
    <property type="entry name" value="Glycogen Phosphorylase B"/>
    <property type="match status" value="2"/>
</dbReference>
<gene>
    <name evidence="3" type="ORF">SNF14_03900</name>
</gene>
<dbReference type="PANTHER" id="PTHR30160:SF22">
    <property type="entry name" value="LIPOPOLYSACCHARIDE CORE BIOSYNTHESIS PROTEIN"/>
    <property type="match status" value="1"/>
</dbReference>
<dbReference type="EMBL" id="JAXDAE010000002">
    <property type="protein sequence ID" value="MDY2586466.1"/>
    <property type="molecule type" value="Genomic_DNA"/>
</dbReference>
<dbReference type="InterPro" id="IPR002201">
    <property type="entry name" value="Glyco_trans_9"/>
</dbReference>
<dbReference type="GO" id="GO:0016757">
    <property type="term" value="F:glycosyltransferase activity"/>
    <property type="evidence" value="ECO:0007669"/>
    <property type="project" value="UniProtKB-KW"/>
</dbReference>
<dbReference type="InterPro" id="IPR051199">
    <property type="entry name" value="LPS_LOS_Heptosyltrfase"/>
</dbReference>
<dbReference type="PANTHER" id="PTHR30160">
    <property type="entry name" value="TETRAACYLDISACCHARIDE 4'-KINASE-RELATED"/>
    <property type="match status" value="1"/>
</dbReference>
<evidence type="ECO:0000256" key="1">
    <source>
        <dbReference type="ARBA" id="ARBA00022676"/>
    </source>
</evidence>
<keyword evidence="4" id="KW-1185">Reference proteome</keyword>
<keyword evidence="2 3" id="KW-0808">Transferase</keyword>
<proteinExistence type="predicted"/>
<reference evidence="3 4" key="1">
    <citation type="submission" date="2023-11" db="EMBL/GenBank/DDBJ databases">
        <title>Winogradskyella pelagius sp. nov., isolated from coastal sediment.</title>
        <authorList>
            <person name="Li F."/>
        </authorList>
    </citation>
    <scope>NUCLEOTIDE SEQUENCE [LARGE SCALE GENOMIC DNA]</scope>
    <source>
        <strain evidence="3 4">KCTC 23502</strain>
    </source>
</reference>
<accession>A0ABU5EKI3</accession>
<evidence type="ECO:0000313" key="4">
    <source>
        <dbReference type="Proteomes" id="UP001285855"/>
    </source>
</evidence>
<comment type="caution">
    <text evidence="3">The sequence shown here is derived from an EMBL/GenBank/DDBJ whole genome shotgun (WGS) entry which is preliminary data.</text>
</comment>
<dbReference type="SUPFAM" id="SSF53756">
    <property type="entry name" value="UDP-Glycosyltransferase/glycogen phosphorylase"/>
    <property type="match status" value="1"/>
</dbReference>
<dbReference type="RefSeq" id="WP_320554835.1">
    <property type="nucleotide sequence ID" value="NZ_JAXDAE010000002.1"/>
</dbReference>
<protein>
    <submittedName>
        <fullName evidence="3">Glycosyltransferase family 9 protein</fullName>
        <ecNumber evidence="3">2.4.-.-</ecNumber>
    </submittedName>
</protein>
<keyword evidence="1 3" id="KW-0328">Glycosyltransferase</keyword>
<dbReference type="Pfam" id="PF01075">
    <property type="entry name" value="Glyco_transf_9"/>
    <property type="match status" value="1"/>
</dbReference>
<dbReference type="CDD" id="cd03789">
    <property type="entry name" value="GT9_LPS_heptosyltransferase"/>
    <property type="match status" value="1"/>
</dbReference>
<dbReference type="EC" id="2.4.-.-" evidence="3"/>